<name>A0A8T0HXJ3_CERPU</name>
<dbReference type="EMBL" id="CM026426">
    <property type="protein sequence ID" value="KAG0575098.1"/>
    <property type="molecule type" value="Genomic_DNA"/>
</dbReference>
<keyword evidence="2" id="KW-1185">Reference proteome</keyword>
<protein>
    <submittedName>
        <fullName evidence="1">Uncharacterized protein</fullName>
    </submittedName>
</protein>
<gene>
    <name evidence="1" type="ORF">KC19_VG318200</name>
</gene>
<reference evidence="1" key="1">
    <citation type="submission" date="2020-06" db="EMBL/GenBank/DDBJ databases">
        <title>WGS assembly of Ceratodon purpureus strain R40.</title>
        <authorList>
            <person name="Carey S.B."/>
            <person name="Jenkins J."/>
            <person name="Shu S."/>
            <person name="Lovell J.T."/>
            <person name="Sreedasyam A."/>
            <person name="Maumus F."/>
            <person name="Tiley G.P."/>
            <person name="Fernandez-Pozo N."/>
            <person name="Barry K."/>
            <person name="Chen C."/>
            <person name="Wang M."/>
            <person name="Lipzen A."/>
            <person name="Daum C."/>
            <person name="Saski C.A."/>
            <person name="Payton A.C."/>
            <person name="Mcbreen J.C."/>
            <person name="Conrad R.E."/>
            <person name="Kollar L.M."/>
            <person name="Olsson S."/>
            <person name="Huttunen S."/>
            <person name="Landis J.B."/>
            <person name="Wickett N.J."/>
            <person name="Johnson M.G."/>
            <person name="Rensing S.A."/>
            <person name="Grimwood J."/>
            <person name="Schmutz J."/>
            <person name="Mcdaniel S.F."/>
        </authorList>
    </citation>
    <scope>NUCLEOTIDE SEQUENCE</scope>
    <source>
        <strain evidence="1">R40</strain>
    </source>
</reference>
<proteinExistence type="predicted"/>
<dbReference type="Proteomes" id="UP000822688">
    <property type="component" value="Chromosome V"/>
</dbReference>
<sequence>MLELLKLAYNVCHSLKQLLVSNSKHTINTISAMHKSPNIYDRHHIQRWKDTNLSSM</sequence>
<dbReference type="AlphaFoldDB" id="A0A8T0HXJ3"/>
<comment type="caution">
    <text evidence="1">The sequence shown here is derived from an EMBL/GenBank/DDBJ whole genome shotgun (WGS) entry which is preliminary data.</text>
</comment>
<organism evidence="1 2">
    <name type="scientific">Ceratodon purpureus</name>
    <name type="common">Fire moss</name>
    <name type="synonym">Dicranum purpureum</name>
    <dbReference type="NCBI Taxonomy" id="3225"/>
    <lineage>
        <taxon>Eukaryota</taxon>
        <taxon>Viridiplantae</taxon>
        <taxon>Streptophyta</taxon>
        <taxon>Embryophyta</taxon>
        <taxon>Bryophyta</taxon>
        <taxon>Bryophytina</taxon>
        <taxon>Bryopsida</taxon>
        <taxon>Dicranidae</taxon>
        <taxon>Pseudoditrichales</taxon>
        <taxon>Ditrichaceae</taxon>
        <taxon>Ceratodon</taxon>
    </lineage>
</organism>
<accession>A0A8T0HXJ3</accession>
<evidence type="ECO:0000313" key="2">
    <source>
        <dbReference type="Proteomes" id="UP000822688"/>
    </source>
</evidence>
<evidence type="ECO:0000313" key="1">
    <source>
        <dbReference type="EMBL" id="KAG0575098.1"/>
    </source>
</evidence>